<comment type="subcellular location">
    <subcellularLocation>
        <location evidence="1">Cell membrane</location>
        <topology evidence="1">Multi-pass membrane protein</topology>
    </subcellularLocation>
</comment>
<feature type="transmembrane region" description="Helical" evidence="7">
    <location>
        <begin position="67"/>
        <end position="85"/>
    </location>
</feature>
<organism evidence="8 9">
    <name type="scientific">Alicycliphilus denitrificans</name>
    <dbReference type="NCBI Taxonomy" id="179636"/>
    <lineage>
        <taxon>Bacteria</taxon>
        <taxon>Pseudomonadati</taxon>
        <taxon>Pseudomonadota</taxon>
        <taxon>Betaproteobacteria</taxon>
        <taxon>Burkholderiales</taxon>
        <taxon>Comamonadaceae</taxon>
        <taxon>Alicycliphilus</taxon>
    </lineage>
</organism>
<evidence type="ECO:0000256" key="1">
    <source>
        <dbReference type="ARBA" id="ARBA00004651"/>
    </source>
</evidence>
<feature type="transmembrane region" description="Helical" evidence="7">
    <location>
        <begin position="97"/>
        <end position="116"/>
    </location>
</feature>
<keyword evidence="4 7" id="KW-0812">Transmembrane</keyword>
<keyword evidence="3" id="KW-1003">Cell membrane</keyword>
<dbReference type="Pfam" id="PF05977">
    <property type="entry name" value="MFS_3"/>
    <property type="match status" value="1"/>
</dbReference>
<dbReference type="SUPFAM" id="SSF103473">
    <property type="entry name" value="MFS general substrate transporter"/>
    <property type="match status" value="1"/>
</dbReference>
<evidence type="ECO:0000256" key="5">
    <source>
        <dbReference type="ARBA" id="ARBA00022989"/>
    </source>
</evidence>
<gene>
    <name evidence="8" type="ORF">HF896_14605</name>
</gene>
<protein>
    <recommendedName>
        <fullName evidence="10">MFS transporter</fullName>
    </recommendedName>
</protein>
<evidence type="ECO:0000256" key="7">
    <source>
        <dbReference type="SAM" id="Phobius"/>
    </source>
</evidence>
<evidence type="ECO:0000313" key="8">
    <source>
        <dbReference type="EMBL" id="QKD44767.1"/>
    </source>
</evidence>
<keyword evidence="2" id="KW-0813">Transport</keyword>
<evidence type="ECO:0000313" key="9">
    <source>
        <dbReference type="Proteomes" id="UP000500755"/>
    </source>
</evidence>
<name>A0A858ZVI0_9BURK</name>
<reference evidence="8 9" key="1">
    <citation type="submission" date="2020-05" db="EMBL/GenBank/DDBJ databases">
        <title>Complete genome sequence of Alicycliphilus denitrificans DP3.</title>
        <authorList>
            <person name="Chen X."/>
        </authorList>
    </citation>
    <scope>NUCLEOTIDE SEQUENCE [LARGE SCALE GENOMIC DNA]</scope>
    <source>
        <strain evidence="8 9">DP3</strain>
    </source>
</reference>
<feature type="transmembrane region" description="Helical" evidence="7">
    <location>
        <begin position="35"/>
        <end position="55"/>
    </location>
</feature>
<accession>A0A858ZVI0</accession>
<evidence type="ECO:0000256" key="3">
    <source>
        <dbReference type="ARBA" id="ARBA00022475"/>
    </source>
</evidence>
<dbReference type="PANTHER" id="PTHR23513">
    <property type="entry name" value="INTEGRAL MEMBRANE EFFLUX PROTEIN-RELATED"/>
    <property type="match status" value="1"/>
</dbReference>
<evidence type="ECO:0008006" key="10">
    <source>
        <dbReference type="Google" id="ProtNLM"/>
    </source>
</evidence>
<keyword evidence="5 7" id="KW-1133">Transmembrane helix</keyword>
<sequence length="161" mass="17313">MTLSCPFFLTVKNMPLGTRADSPGALLRHPSFPRLWGVWLMANVCMWMSDVAAVWPMTSLTDSKLMVAMIQTCTTLPVFLLALPGSAITDIVDRRSGFLAAQCWTALAAAIVFNGMAVNASLVLVLLLAGVIIAWLGGAWVFALTATGIAPCVLLGRRYRI</sequence>
<dbReference type="InterPro" id="IPR036259">
    <property type="entry name" value="MFS_trans_sf"/>
</dbReference>
<evidence type="ECO:0000256" key="2">
    <source>
        <dbReference type="ARBA" id="ARBA00022448"/>
    </source>
</evidence>
<dbReference type="PANTHER" id="PTHR23513:SF11">
    <property type="entry name" value="STAPHYLOFERRIN A TRANSPORTER"/>
    <property type="match status" value="1"/>
</dbReference>
<dbReference type="AlphaFoldDB" id="A0A858ZVI0"/>
<evidence type="ECO:0000256" key="4">
    <source>
        <dbReference type="ARBA" id="ARBA00022692"/>
    </source>
</evidence>
<proteinExistence type="predicted"/>
<dbReference type="GO" id="GO:0005886">
    <property type="term" value="C:plasma membrane"/>
    <property type="evidence" value="ECO:0007669"/>
    <property type="project" value="UniProtKB-SubCell"/>
</dbReference>
<evidence type="ECO:0000256" key="6">
    <source>
        <dbReference type="ARBA" id="ARBA00023136"/>
    </source>
</evidence>
<keyword evidence="6 7" id="KW-0472">Membrane</keyword>
<dbReference type="EMBL" id="CP051298">
    <property type="protein sequence ID" value="QKD44767.1"/>
    <property type="molecule type" value="Genomic_DNA"/>
</dbReference>
<dbReference type="InterPro" id="IPR010290">
    <property type="entry name" value="TM_effector"/>
</dbReference>
<feature type="transmembrane region" description="Helical" evidence="7">
    <location>
        <begin position="122"/>
        <end position="155"/>
    </location>
</feature>
<dbReference type="Proteomes" id="UP000500755">
    <property type="component" value="Chromosome"/>
</dbReference>